<organism evidence="16 17">
    <name type="scientific">Nocardiopsis metallicus</name>
    <dbReference type="NCBI Taxonomy" id="179819"/>
    <lineage>
        <taxon>Bacteria</taxon>
        <taxon>Bacillati</taxon>
        <taxon>Actinomycetota</taxon>
        <taxon>Actinomycetes</taxon>
        <taxon>Streptosporangiales</taxon>
        <taxon>Nocardiopsidaceae</taxon>
        <taxon>Nocardiopsis</taxon>
    </lineage>
</organism>
<protein>
    <submittedName>
        <fullName evidence="16">Multicomponent Na+:H+ antiporter subunit A</fullName>
    </submittedName>
</protein>
<feature type="transmembrane region" description="Helical" evidence="10">
    <location>
        <begin position="854"/>
        <end position="873"/>
    </location>
</feature>
<evidence type="ECO:0000256" key="6">
    <source>
        <dbReference type="ARBA" id="ARBA00022989"/>
    </source>
</evidence>
<dbReference type="InterPro" id="IPR007182">
    <property type="entry name" value="MnhB"/>
</dbReference>
<feature type="transmembrane region" description="Helical" evidence="10">
    <location>
        <begin position="597"/>
        <end position="615"/>
    </location>
</feature>
<dbReference type="AlphaFoldDB" id="A0A840WG91"/>
<evidence type="ECO:0000259" key="13">
    <source>
        <dbReference type="Pfam" id="PF04039"/>
    </source>
</evidence>
<feature type="transmembrane region" description="Helical" evidence="10">
    <location>
        <begin position="444"/>
        <end position="463"/>
    </location>
</feature>
<feature type="domain" description="NADH:quinone oxidoreductase/Mrp antiporter transmembrane" evidence="11">
    <location>
        <begin position="125"/>
        <end position="403"/>
    </location>
</feature>
<sequence>MTTVLVAHFITAAVAPLLVRLWGRNGFYALAIVPGLATVWALFQLPAVLNGGTLAESVEWAPQFSLRLGLHMDALGLTMTLIAAGVGTLILIYCARYFDDSEPGLGLFAGVFVAFAGAMLGLVLADDLIQLFIYWELTTVFSYLLVGHKAEKKESRRAAMTALTVTTFGGLAMLVGMIMLGETAGTYVISEIVADPPASGPVVTAALVLIMIGAMSKSALFPFSLWLPAAMQAPTPVSGYLHAAAMVKAGVYLVARLTPAFGDVVVWQSMALFFGVITMIFGGWKALRQYDLKLVLAYGTISQLGFLIALLGTGTRAAALAGIAMLVAHSLFKATLFLVVGVIDHSTGTRDLRELSGLRTSMPATFWITVVALASMAGLPPTAGFAAKELALGAYTHGGALDTLALVGLVAGSTLTVAYSLRFLWGAFLEKEGVRPTPVHAPGALFLAPAAVLAGLSLVGGAASSTADPFLAVYADTVPPGPYEQYTTHLALWHGWELPLLLSAICVVGGLVLFYFRNGVAWLGTRLAFVNPERNYRRMLAGLENLALQVTGSTQRGSLPVYLGTILVVLVVATGIPMVTGRIWAGPKPDLRLWDTPVQIIPALIIVITCLLILFVRRRLFAVILVGIGGYGVAALFYLLGAPDLALTQFLVETVSLVVFVLVLRRFPANFSAPALKGRRIWNMAIGAGTGVVMAMLTWFALAGRQEPSISEGYEAVTREVGGYNIISVLLVDVRAWDTMGEISVLAAAAAGVASLMFVRRRAQPRKAPGGVMALSVTKPPEPVKGHGAVDLGDLRIAPRNMHVKPLWNRTWLPGADSLPTERRSIIFEVVSRFLFPVIMILSVYLLLTGHTDVGGGFAGGIVAGLAFIVRYLAGGRFELYATAWVQPGALIGAGLALATGTALGGAVFGGDVLAGGDTYVNFGFLGEAHLTVALIFDIGVYLLVIGLILDILRSLGARIDEQIERDAAHADETSRVEARAHAEEVTS</sequence>
<reference evidence="16 17" key="1">
    <citation type="submission" date="2020-08" db="EMBL/GenBank/DDBJ databases">
        <title>Sequencing the genomes of 1000 actinobacteria strains.</title>
        <authorList>
            <person name="Klenk H.-P."/>
        </authorList>
    </citation>
    <scope>NUCLEOTIDE SEQUENCE [LARGE SCALE GENOMIC DNA]</scope>
    <source>
        <strain evidence="16 17">DSM 44598</strain>
    </source>
</reference>
<comment type="subcellular location">
    <subcellularLocation>
        <location evidence="1">Cell membrane</location>
        <topology evidence="1">Multi-pass membrane protein</topology>
    </subcellularLocation>
    <subcellularLocation>
        <location evidence="9">Membrane</location>
        <topology evidence="9">Multi-pass membrane protein</topology>
    </subcellularLocation>
</comment>
<feature type="transmembrane region" description="Helical" evidence="10">
    <location>
        <begin position="264"/>
        <end position="282"/>
    </location>
</feature>
<evidence type="ECO:0000313" key="16">
    <source>
        <dbReference type="EMBL" id="MBB5494463.1"/>
    </source>
</evidence>
<feature type="transmembrane region" description="Helical" evidence="10">
    <location>
        <begin position="684"/>
        <end position="702"/>
    </location>
</feature>
<dbReference type="PANTHER" id="PTHR43373">
    <property type="entry name" value="NA(+)/H(+) ANTIPORTER SUBUNIT"/>
    <property type="match status" value="1"/>
</dbReference>
<dbReference type="Pfam" id="PF04039">
    <property type="entry name" value="MnhB"/>
    <property type="match status" value="1"/>
</dbReference>
<feature type="transmembrane region" description="Helical" evidence="10">
    <location>
        <begin position="201"/>
        <end position="227"/>
    </location>
</feature>
<evidence type="ECO:0000259" key="15">
    <source>
        <dbReference type="Pfam" id="PF20501"/>
    </source>
</evidence>
<evidence type="ECO:0000259" key="11">
    <source>
        <dbReference type="Pfam" id="PF00361"/>
    </source>
</evidence>
<name>A0A840WG91_9ACTN</name>
<proteinExistence type="predicted"/>
<dbReference type="PANTHER" id="PTHR43373:SF1">
    <property type="entry name" value="NA(+)_H(+) ANTIPORTER SUBUNIT A"/>
    <property type="match status" value="1"/>
</dbReference>
<feature type="transmembrane region" description="Helical" evidence="10">
    <location>
        <begin position="403"/>
        <end position="424"/>
    </location>
</feature>
<evidence type="ECO:0000256" key="4">
    <source>
        <dbReference type="ARBA" id="ARBA00022475"/>
    </source>
</evidence>
<dbReference type="Pfam" id="PF00662">
    <property type="entry name" value="Proton_antipo_N"/>
    <property type="match status" value="1"/>
</dbReference>
<feature type="domain" description="Na+/H+ antiporter MnhB subunit-related protein" evidence="13">
    <location>
        <begin position="827"/>
        <end position="950"/>
    </location>
</feature>
<feature type="transmembrane region" description="Helical" evidence="10">
    <location>
        <begin position="885"/>
        <end position="909"/>
    </location>
</feature>
<evidence type="ECO:0000313" key="17">
    <source>
        <dbReference type="Proteomes" id="UP000579647"/>
    </source>
</evidence>
<dbReference type="GO" id="GO:0006811">
    <property type="term" value="P:monoatomic ion transport"/>
    <property type="evidence" value="ECO:0007669"/>
    <property type="project" value="UniProtKB-KW"/>
</dbReference>
<keyword evidence="5 9" id="KW-0812">Transmembrane</keyword>
<dbReference type="InterPro" id="IPR050616">
    <property type="entry name" value="CPA3_Na-H_Antiporter_A"/>
</dbReference>
<feature type="transmembrane region" description="Helical" evidence="10">
    <location>
        <begin position="69"/>
        <end position="93"/>
    </location>
</feature>
<feature type="transmembrane region" description="Helical" evidence="10">
    <location>
        <begin position="561"/>
        <end position="585"/>
    </location>
</feature>
<evidence type="ECO:0000259" key="12">
    <source>
        <dbReference type="Pfam" id="PF00662"/>
    </source>
</evidence>
<feature type="transmembrane region" description="Helical" evidence="10">
    <location>
        <begin position="929"/>
        <end position="950"/>
    </location>
</feature>
<evidence type="ECO:0000256" key="3">
    <source>
        <dbReference type="ARBA" id="ARBA00022449"/>
    </source>
</evidence>
<feature type="transmembrane region" description="Helical" evidence="10">
    <location>
        <begin position="6"/>
        <end position="22"/>
    </location>
</feature>
<keyword evidence="7" id="KW-0406">Ion transport</keyword>
<dbReference type="NCBIfam" id="NF009284">
    <property type="entry name" value="PRK12644.1"/>
    <property type="match status" value="1"/>
</dbReference>
<dbReference type="Pfam" id="PF00361">
    <property type="entry name" value="Proton_antipo_M"/>
    <property type="match status" value="1"/>
</dbReference>
<dbReference type="InterPro" id="IPR046806">
    <property type="entry name" value="MrpA_C/MbhE"/>
</dbReference>
<feature type="transmembrane region" description="Helical" evidence="10">
    <location>
        <begin position="364"/>
        <end position="383"/>
    </location>
</feature>
<dbReference type="Pfam" id="PF20501">
    <property type="entry name" value="MbhE"/>
    <property type="match status" value="1"/>
</dbReference>
<feature type="domain" description="MrpA C-terminal/MbhE" evidence="15">
    <location>
        <begin position="679"/>
        <end position="761"/>
    </location>
</feature>
<feature type="transmembrane region" description="Helical" evidence="10">
    <location>
        <begin position="740"/>
        <end position="759"/>
    </location>
</feature>
<comment type="caution">
    <text evidence="16">The sequence shown here is derived from an EMBL/GenBank/DDBJ whole genome shotgun (WGS) entry which is preliminary data.</text>
</comment>
<feature type="transmembrane region" description="Helical" evidence="10">
    <location>
        <begin position="294"/>
        <end position="312"/>
    </location>
</feature>
<evidence type="ECO:0000259" key="14">
    <source>
        <dbReference type="Pfam" id="PF13244"/>
    </source>
</evidence>
<evidence type="ECO:0000256" key="10">
    <source>
        <dbReference type="SAM" id="Phobius"/>
    </source>
</evidence>
<feature type="transmembrane region" description="Helical" evidence="10">
    <location>
        <begin position="128"/>
        <end position="146"/>
    </location>
</feature>
<feature type="transmembrane region" description="Helical" evidence="10">
    <location>
        <begin position="158"/>
        <end position="181"/>
    </location>
</feature>
<feature type="transmembrane region" description="Helical" evidence="10">
    <location>
        <begin position="646"/>
        <end position="664"/>
    </location>
</feature>
<feature type="transmembrane region" description="Helical" evidence="10">
    <location>
        <begin position="620"/>
        <end position="640"/>
    </location>
</feature>
<keyword evidence="4" id="KW-1003">Cell membrane</keyword>
<feature type="transmembrane region" description="Helical" evidence="10">
    <location>
        <begin position="830"/>
        <end position="848"/>
    </location>
</feature>
<keyword evidence="3" id="KW-0050">Antiport</keyword>
<evidence type="ECO:0000256" key="1">
    <source>
        <dbReference type="ARBA" id="ARBA00004651"/>
    </source>
</evidence>
<keyword evidence="6 10" id="KW-1133">Transmembrane helix</keyword>
<dbReference type="GO" id="GO:0005886">
    <property type="term" value="C:plasma membrane"/>
    <property type="evidence" value="ECO:0007669"/>
    <property type="project" value="UniProtKB-SubCell"/>
</dbReference>
<evidence type="ECO:0000256" key="5">
    <source>
        <dbReference type="ARBA" id="ARBA00022692"/>
    </source>
</evidence>
<evidence type="ECO:0000256" key="8">
    <source>
        <dbReference type="ARBA" id="ARBA00023136"/>
    </source>
</evidence>
<feature type="transmembrane region" description="Helical" evidence="10">
    <location>
        <begin position="27"/>
        <end position="49"/>
    </location>
</feature>
<dbReference type="PRINTS" id="PR01434">
    <property type="entry name" value="NADHDHGNASE5"/>
</dbReference>
<dbReference type="Pfam" id="PF13244">
    <property type="entry name" value="MbhD"/>
    <property type="match status" value="1"/>
</dbReference>
<feature type="transmembrane region" description="Helical" evidence="10">
    <location>
        <begin position="498"/>
        <end position="516"/>
    </location>
</feature>
<feature type="transmembrane region" description="Helical" evidence="10">
    <location>
        <begin position="318"/>
        <end position="343"/>
    </location>
</feature>
<feature type="transmembrane region" description="Helical" evidence="10">
    <location>
        <begin position="105"/>
        <end position="122"/>
    </location>
</feature>
<dbReference type="InterPro" id="IPR001516">
    <property type="entry name" value="Proton_antipo_N"/>
</dbReference>
<dbReference type="InterPro" id="IPR001750">
    <property type="entry name" value="ND/Mrp_TM"/>
</dbReference>
<feature type="domain" description="MrpA C-terminal/MbhD" evidence="14">
    <location>
        <begin position="604"/>
        <end position="668"/>
    </location>
</feature>
<gene>
    <name evidence="16" type="ORF">HNR07_005600</name>
</gene>
<accession>A0A840WG91</accession>
<feature type="transmembrane region" description="Helical" evidence="10">
    <location>
        <begin position="239"/>
        <end position="258"/>
    </location>
</feature>
<dbReference type="EMBL" id="JACHDO010000001">
    <property type="protein sequence ID" value="MBB5494463.1"/>
    <property type="molecule type" value="Genomic_DNA"/>
</dbReference>
<dbReference type="GO" id="GO:0015297">
    <property type="term" value="F:antiporter activity"/>
    <property type="evidence" value="ECO:0007669"/>
    <property type="project" value="UniProtKB-KW"/>
</dbReference>
<evidence type="ECO:0000256" key="9">
    <source>
        <dbReference type="RuleBase" id="RU000320"/>
    </source>
</evidence>
<feature type="domain" description="NADH-Ubiquinone oxidoreductase (complex I) chain 5 N-terminal" evidence="12">
    <location>
        <begin position="63"/>
        <end position="108"/>
    </location>
</feature>
<keyword evidence="17" id="KW-1185">Reference proteome</keyword>
<dbReference type="InterPro" id="IPR025383">
    <property type="entry name" value="MrpA_C/MbhD"/>
</dbReference>
<evidence type="ECO:0000256" key="2">
    <source>
        <dbReference type="ARBA" id="ARBA00022448"/>
    </source>
</evidence>
<keyword evidence="8 10" id="KW-0472">Membrane</keyword>
<keyword evidence="2" id="KW-0813">Transport</keyword>
<dbReference type="Proteomes" id="UP000579647">
    <property type="component" value="Unassembled WGS sequence"/>
</dbReference>
<evidence type="ECO:0000256" key="7">
    <source>
        <dbReference type="ARBA" id="ARBA00023065"/>
    </source>
</evidence>